<organism evidence="1 2">
    <name type="scientific">Paenibacillus glacialis</name>
    <dbReference type="NCBI Taxonomy" id="494026"/>
    <lineage>
        <taxon>Bacteria</taxon>
        <taxon>Bacillati</taxon>
        <taxon>Bacillota</taxon>
        <taxon>Bacilli</taxon>
        <taxon>Bacillales</taxon>
        <taxon>Paenibacillaceae</taxon>
        <taxon>Paenibacillus</taxon>
    </lineage>
</organism>
<keyword evidence="2" id="KW-1185">Reference proteome</keyword>
<evidence type="ECO:0000313" key="1">
    <source>
        <dbReference type="EMBL" id="OAB41874.1"/>
    </source>
</evidence>
<accession>A0A168KDN8</accession>
<dbReference type="Gene3D" id="2.40.420.20">
    <property type="match status" value="1"/>
</dbReference>
<dbReference type="Proteomes" id="UP000076967">
    <property type="component" value="Unassembled WGS sequence"/>
</dbReference>
<dbReference type="AlphaFoldDB" id="A0A168KDN8"/>
<reference evidence="1 2" key="1">
    <citation type="submission" date="2016-03" db="EMBL/GenBank/DDBJ databases">
        <title>Draft genome sequence of Paenibacillus glacialis DSM 22343.</title>
        <authorList>
            <person name="Shin S.-K."/>
            <person name="Yi H."/>
        </authorList>
    </citation>
    <scope>NUCLEOTIDE SEQUENCE [LARGE SCALE GENOMIC DNA]</scope>
    <source>
        <strain evidence="1 2">DSM 22343</strain>
    </source>
</reference>
<comment type="caution">
    <text evidence="1">The sequence shown here is derived from an EMBL/GenBank/DDBJ whole genome shotgun (WGS) entry which is preliminary data.</text>
</comment>
<name>A0A168KDN8_9BACL</name>
<protein>
    <submittedName>
        <fullName evidence="1">Uncharacterized protein</fullName>
    </submittedName>
</protein>
<gene>
    <name evidence="1" type="ORF">PGLA_14865</name>
</gene>
<dbReference type="STRING" id="494026.PGLA_14865"/>
<sequence>MTELNQTINDVILVPNKAIHKEGDQAYIFGIEERNGPLGNDFYVRKTYIKILDSNETQSAVEGLWEEQQIIVDSSDPLQEGDKVRIH</sequence>
<dbReference type="EMBL" id="LVJH01000026">
    <property type="protein sequence ID" value="OAB41874.1"/>
    <property type="molecule type" value="Genomic_DNA"/>
</dbReference>
<proteinExistence type="predicted"/>
<evidence type="ECO:0000313" key="2">
    <source>
        <dbReference type="Proteomes" id="UP000076967"/>
    </source>
</evidence>
<dbReference type="OrthoDB" id="2593087at2"/>
<dbReference type="RefSeq" id="WP_068534051.1">
    <property type="nucleotide sequence ID" value="NZ_LVJH01000026.1"/>
</dbReference>